<sequence>MTFSDRRTKMSMDNNGVTSCAGTTKEEQKKLMMSAVQALSLLPSRTEDASNAKSQSVGNANVGSITPNKVTPSGTLDPRLPAVKSSSVFDRLYKSHTVASKSHTLASRARLQPSTRANLPNRNHFRTPIDVELSNFNRMAISRSKRASTPHRIDLERKGGKTSSAAPFSTPQPNQRKKRPSSQQRASHTAPSKSSAVSPFGTTPRPAKRVYEFSPRMKPLTKLYFVSKFHPGAGLEPVEPISLGYTFFQTFCEYETGGIDSEQIAKEIFIAFFKKDHSRSIRHWKLHEPVVGKKIKGSKGRRGGTVCPITMHGTYARGNSYRVAHAKGSIRFKGANNKEIWVENFTYDIKGDP</sequence>
<feature type="region of interest" description="Disordered" evidence="1">
    <location>
        <begin position="100"/>
        <end position="123"/>
    </location>
</feature>
<feature type="compositionally biased region" description="Polar residues" evidence="1">
    <location>
        <begin position="181"/>
        <end position="201"/>
    </location>
</feature>
<reference evidence="2" key="1">
    <citation type="submission" date="2021-01" db="EMBL/GenBank/DDBJ databases">
        <authorList>
            <person name="Corre E."/>
            <person name="Pelletier E."/>
            <person name="Niang G."/>
            <person name="Scheremetjew M."/>
            <person name="Finn R."/>
            <person name="Kale V."/>
            <person name="Holt S."/>
            <person name="Cochrane G."/>
            <person name="Meng A."/>
            <person name="Brown T."/>
            <person name="Cohen L."/>
        </authorList>
    </citation>
    <scope>NUCLEOTIDE SEQUENCE</scope>
    <source>
        <strain evidence="2">10249 10 AB</strain>
    </source>
</reference>
<feature type="compositionally biased region" description="Polar residues" evidence="1">
    <location>
        <begin position="161"/>
        <end position="174"/>
    </location>
</feature>
<feature type="compositionally biased region" description="Polar residues" evidence="1">
    <location>
        <begin position="51"/>
        <end position="74"/>
    </location>
</feature>
<gene>
    <name evidence="2" type="ORF">PAUS00366_LOCUS3434</name>
</gene>
<feature type="compositionally biased region" description="Basic and acidic residues" evidence="1">
    <location>
        <begin position="1"/>
        <end position="10"/>
    </location>
</feature>
<feature type="compositionally biased region" description="Polar residues" evidence="1">
    <location>
        <begin position="112"/>
        <end position="121"/>
    </location>
</feature>
<name>A0A7S4EG77_9STRA</name>
<feature type="region of interest" description="Disordered" evidence="1">
    <location>
        <begin position="1"/>
        <end position="25"/>
    </location>
</feature>
<proteinExistence type="predicted"/>
<organism evidence="2">
    <name type="scientific">Pseudo-nitzschia australis</name>
    <dbReference type="NCBI Taxonomy" id="44445"/>
    <lineage>
        <taxon>Eukaryota</taxon>
        <taxon>Sar</taxon>
        <taxon>Stramenopiles</taxon>
        <taxon>Ochrophyta</taxon>
        <taxon>Bacillariophyta</taxon>
        <taxon>Bacillariophyceae</taxon>
        <taxon>Bacillariophycidae</taxon>
        <taxon>Bacillariales</taxon>
        <taxon>Bacillariaceae</taxon>
        <taxon>Pseudo-nitzschia</taxon>
    </lineage>
</organism>
<evidence type="ECO:0000256" key="1">
    <source>
        <dbReference type="SAM" id="MobiDB-lite"/>
    </source>
</evidence>
<evidence type="ECO:0000313" key="2">
    <source>
        <dbReference type="EMBL" id="CAE0710707.1"/>
    </source>
</evidence>
<accession>A0A7S4EG77</accession>
<protein>
    <submittedName>
        <fullName evidence="2">Uncharacterized protein</fullName>
    </submittedName>
</protein>
<dbReference type="EMBL" id="HBIX01004361">
    <property type="protein sequence ID" value="CAE0710707.1"/>
    <property type="molecule type" value="Transcribed_RNA"/>
</dbReference>
<feature type="region of interest" description="Disordered" evidence="1">
    <location>
        <begin position="142"/>
        <end position="208"/>
    </location>
</feature>
<feature type="compositionally biased region" description="Polar residues" evidence="1">
    <location>
        <begin position="11"/>
        <end position="22"/>
    </location>
</feature>
<feature type="region of interest" description="Disordered" evidence="1">
    <location>
        <begin position="46"/>
        <end position="81"/>
    </location>
</feature>
<dbReference type="AlphaFoldDB" id="A0A7S4EG77"/>